<dbReference type="InterPro" id="IPR045247">
    <property type="entry name" value="Oye-like"/>
</dbReference>
<feature type="domain" description="NADH:flavin oxidoreductase/NADH oxidase N-terminal" evidence="1">
    <location>
        <begin position="27"/>
        <end position="372"/>
    </location>
</feature>
<name>A0A7D4BGK2_9BACL</name>
<dbReference type="InterPro" id="IPR001155">
    <property type="entry name" value="OxRdtase_FMN_N"/>
</dbReference>
<evidence type="ECO:0000313" key="3">
    <source>
        <dbReference type="Proteomes" id="UP000503088"/>
    </source>
</evidence>
<dbReference type="AlphaFoldDB" id="A0A7D4BGK2"/>
<dbReference type="KEGG" id="kpul:GXN76_03530"/>
<dbReference type="SUPFAM" id="SSF51395">
    <property type="entry name" value="FMN-linked oxidoreductases"/>
    <property type="match status" value="1"/>
</dbReference>
<keyword evidence="3" id="KW-1185">Reference proteome</keyword>
<dbReference type="Proteomes" id="UP000503088">
    <property type="component" value="Chromosome"/>
</dbReference>
<dbReference type="InterPro" id="IPR013785">
    <property type="entry name" value="Aldolase_TIM"/>
</dbReference>
<sequence>MQIITINGGRILNNHKEFQQSPSVQPLFQSYKVGNLSLSNRIVMAPMTRGFSPKGIPGPDVTAYYQRRAKNGVGLIITEGTLINHPAAGSNPNWPNFHTEDALKGWSQVVNAVHEAGGRIIPQLWHVGMERKIGDQPNPEALPIGPSGLTLSGDQVTKPMTESEISAVIDAYAQAAADAKELGFDGVEIHGAHGYLIDQFFFGKTNQRTDCYGGNFIQRTRFAVEVIEACRRAVGADFPIVLRFSQWKSGDYTAKLAETPEQLADFLAPLADAGVDVFHCSTRRFWEPEFEDSSLNLAGWTKKLTGKPTITVGSVGLNSDIAKNPIEDRTTVNPQLNQLVERLEKGEFDLVAVGRALLADPEWVVKIRNGEMDQLIPYTPDALKELI</sequence>
<dbReference type="Gene3D" id="3.20.20.70">
    <property type="entry name" value="Aldolase class I"/>
    <property type="match status" value="1"/>
</dbReference>
<dbReference type="FunFam" id="3.20.20.70:FF:000262">
    <property type="entry name" value="NADH:flavin oxidoreductase"/>
    <property type="match status" value="1"/>
</dbReference>
<proteinExistence type="predicted"/>
<dbReference type="GO" id="GO:0010181">
    <property type="term" value="F:FMN binding"/>
    <property type="evidence" value="ECO:0007669"/>
    <property type="project" value="InterPro"/>
</dbReference>
<dbReference type="GO" id="GO:0016491">
    <property type="term" value="F:oxidoreductase activity"/>
    <property type="evidence" value="ECO:0007669"/>
    <property type="project" value="InterPro"/>
</dbReference>
<gene>
    <name evidence="2" type="ORF">GXN76_03530</name>
</gene>
<evidence type="ECO:0000313" key="2">
    <source>
        <dbReference type="EMBL" id="QKG83635.1"/>
    </source>
</evidence>
<evidence type="ECO:0000259" key="1">
    <source>
        <dbReference type="Pfam" id="PF00724"/>
    </source>
</evidence>
<dbReference type="PANTHER" id="PTHR22893">
    <property type="entry name" value="NADH OXIDOREDUCTASE-RELATED"/>
    <property type="match status" value="1"/>
</dbReference>
<reference evidence="2 3" key="1">
    <citation type="submission" date="2020-01" db="EMBL/GenBank/DDBJ databases">
        <authorList>
            <person name="Gulvik C.A."/>
            <person name="Batra D.G."/>
        </authorList>
    </citation>
    <scope>NUCLEOTIDE SEQUENCE [LARGE SCALE GENOMIC DNA]</scope>
    <source>
        <strain evidence="2 3">W9323</strain>
    </source>
</reference>
<dbReference type="CDD" id="cd04747">
    <property type="entry name" value="OYE_like_5_FMN"/>
    <property type="match status" value="1"/>
</dbReference>
<protein>
    <submittedName>
        <fullName evidence="2">NADH:flavin oxidoreductase</fullName>
    </submittedName>
</protein>
<dbReference type="GO" id="GO:0005829">
    <property type="term" value="C:cytosol"/>
    <property type="evidence" value="ECO:0007669"/>
    <property type="project" value="TreeGrafter"/>
</dbReference>
<dbReference type="Pfam" id="PF00724">
    <property type="entry name" value="Oxidored_FMN"/>
    <property type="match status" value="1"/>
</dbReference>
<accession>A0A7D4BGK2</accession>
<dbReference type="PANTHER" id="PTHR22893:SF55">
    <property type="entry name" value="OXIDOREDUCTASE-RELATED"/>
    <property type="match status" value="1"/>
</dbReference>
<dbReference type="EMBL" id="CP048104">
    <property type="protein sequence ID" value="QKG83635.1"/>
    <property type="molecule type" value="Genomic_DNA"/>
</dbReference>
<organism evidence="2 3">
    <name type="scientific">Kroppenstedtia pulmonis</name>
    <dbReference type="NCBI Taxonomy" id="1380685"/>
    <lineage>
        <taxon>Bacteria</taxon>
        <taxon>Bacillati</taxon>
        <taxon>Bacillota</taxon>
        <taxon>Bacilli</taxon>
        <taxon>Bacillales</taxon>
        <taxon>Thermoactinomycetaceae</taxon>
        <taxon>Kroppenstedtia</taxon>
    </lineage>
</organism>